<accession>A0A1E3A8K2</accession>
<reference evidence="2 3" key="1">
    <citation type="submission" date="2016-07" db="EMBL/GenBank/DDBJ databases">
        <title>Characterization of isolates of Eisenbergiella tayi derived from blood cultures, using whole genome sequencing.</title>
        <authorList>
            <person name="Burdz T."/>
            <person name="Wiebe D."/>
            <person name="Huynh C."/>
            <person name="Bernard K."/>
        </authorList>
    </citation>
    <scope>NUCLEOTIDE SEQUENCE [LARGE SCALE GENOMIC DNA]</scope>
    <source>
        <strain evidence="2 3">NML 110608</strain>
    </source>
</reference>
<evidence type="ECO:0000313" key="3">
    <source>
        <dbReference type="Proteomes" id="UP000094067"/>
    </source>
</evidence>
<evidence type="ECO:0000259" key="1">
    <source>
        <dbReference type="Pfam" id="PF13817"/>
    </source>
</evidence>
<proteinExistence type="predicted"/>
<protein>
    <recommendedName>
        <fullName evidence="1">Transposase IS66 C-terminal domain-containing protein</fullName>
    </recommendedName>
</protein>
<feature type="domain" description="Transposase IS66 C-terminal" evidence="1">
    <location>
        <begin position="20"/>
        <end position="64"/>
    </location>
</feature>
<name>A0A1E3A8K2_9FIRM</name>
<gene>
    <name evidence="2" type="ORF">BEI61_05343</name>
</gene>
<dbReference type="Pfam" id="PF13817">
    <property type="entry name" value="DDE_Tnp_IS66_C"/>
    <property type="match status" value="1"/>
</dbReference>
<comment type="caution">
    <text evidence="2">The sequence shown here is derived from an EMBL/GenBank/DDBJ whole genome shotgun (WGS) entry which is preliminary data.</text>
</comment>
<dbReference type="InterPro" id="IPR039552">
    <property type="entry name" value="IS66_C"/>
</dbReference>
<dbReference type="AlphaFoldDB" id="A0A1E3A8K2"/>
<dbReference type="Proteomes" id="UP000094067">
    <property type="component" value="Unassembled WGS sequence"/>
</dbReference>
<organism evidence="2 3">
    <name type="scientific">Eisenbergiella tayi</name>
    <dbReference type="NCBI Taxonomy" id="1432052"/>
    <lineage>
        <taxon>Bacteria</taxon>
        <taxon>Bacillati</taxon>
        <taxon>Bacillota</taxon>
        <taxon>Clostridia</taxon>
        <taxon>Lachnospirales</taxon>
        <taxon>Lachnospiraceae</taxon>
        <taxon>Eisenbergiella</taxon>
    </lineage>
</organism>
<dbReference type="EMBL" id="MCGH01000003">
    <property type="protein sequence ID" value="ODM04536.1"/>
    <property type="molecule type" value="Genomic_DNA"/>
</dbReference>
<evidence type="ECO:0000313" key="2">
    <source>
        <dbReference type="EMBL" id="ODM04536.1"/>
    </source>
</evidence>
<sequence>MGFQSVCLRCLGKASAIVYSISETAKLNDLNPYYYFKYLLEEIPRYMDEKGDMEESNLEALLPWSERLPAKCHKPRR</sequence>